<gene>
    <name evidence="2" type="ORF">HBE96_00360</name>
</gene>
<reference evidence="2 3" key="2">
    <citation type="submission" date="2020-06" db="EMBL/GenBank/DDBJ databases">
        <title>Complete Genome Sequence of Clostridium muelleri sp. nov. P21T, an Acid-Alcohol Producing Acetogen Isolated from Old Hay.</title>
        <authorList>
            <person name="Duncan K.E."/>
            <person name="Tanner R.S."/>
        </authorList>
    </citation>
    <scope>NUCLEOTIDE SEQUENCE [LARGE SCALE GENOMIC DNA]</scope>
    <source>
        <strain evidence="2 3">P21</strain>
    </source>
</reference>
<organism evidence="2 3">
    <name type="scientific">Clostridium muellerianum</name>
    <dbReference type="NCBI Taxonomy" id="2716538"/>
    <lineage>
        <taxon>Bacteria</taxon>
        <taxon>Bacillati</taxon>
        <taxon>Bacillota</taxon>
        <taxon>Clostridia</taxon>
        <taxon>Eubacteriales</taxon>
        <taxon>Clostridiaceae</taxon>
        <taxon>Clostridium</taxon>
    </lineage>
</organism>
<evidence type="ECO:0000313" key="3">
    <source>
        <dbReference type="Proteomes" id="UP000537131"/>
    </source>
</evidence>
<sequence length="188" mass="22319">MENKIYITQNDKKYIENYCKIQIENNDKIRVKSVAVTLSQKYALYEIMQYIKQDLGITEDKIWHGDADYIFKMTRGHVQIVSDLYFNTSYMHQYVICKELGLGIEQVKKYIIHHIDQDKSNNNIDNLWLFCDKSSHMSFHQLLKKDVNADIKEFNSNYIESILDNSNKEDIKKYLEVVDKLENTKKCA</sequence>
<name>A0A7Y0ECX8_9CLOT</name>
<accession>A0A7Y0ECX8</accession>
<keyword evidence="3" id="KW-1185">Reference proteome</keyword>
<evidence type="ECO:0000259" key="1">
    <source>
        <dbReference type="Pfam" id="PF13392"/>
    </source>
</evidence>
<dbReference type="SUPFAM" id="SSF54060">
    <property type="entry name" value="His-Me finger endonucleases"/>
    <property type="match status" value="1"/>
</dbReference>
<dbReference type="Pfam" id="PF13392">
    <property type="entry name" value="HNH_3"/>
    <property type="match status" value="1"/>
</dbReference>
<feature type="domain" description="HNH nuclease" evidence="1">
    <location>
        <begin position="104"/>
        <end position="130"/>
    </location>
</feature>
<dbReference type="EMBL" id="JABBNI010000001">
    <property type="protein sequence ID" value="NMM61179.1"/>
    <property type="molecule type" value="Genomic_DNA"/>
</dbReference>
<comment type="caution">
    <text evidence="2">The sequence shown here is derived from an EMBL/GenBank/DDBJ whole genome shotgun (WGS) entry which is preliminary data.</text>
</comment>
<reference evidence="2 3" key="1">
    <citation type="submission" date="2020-04" db="EMBL/GenBank/DDBJ databases">
        <authorList>
            <person name="Doyle D.A."/>
        </authorList>
    </citation>
    <scope>NUCLEOTIDE SEQUENCE [LARGE SCALE GENOMIC DNA]</scope>
    <source>
        <strain evidence="2 3">P21</strain>
    </source>
</reference>
<dbReference type="RefSeq" id="WP_169295792.1">
    <property type="nucleotide sequence ID" value="NZ_JABBNI010000001.1"/>
</dbReference>
<evidence type="ECO:0000313" key="2">
    <source>
        <dbReference type="EMBL" id="NMM61179.1"/>
    </source>
</evidence>
<protein>
    <recommendedName>
        <fullName evidence="1">HNH nuclease domain-containing protein</fullName>
    </recommendedName>
</protein>
<dbReference type="InterPro" id="IPR044925">
    <property type="entry name" value="His-Me_finger_sf"/>
</dbReference>
<proteinExistence type="predicted"/>
<dbReference type="InterPro" id="IPR003615">
    <property type="entry name" value="HNH_nuc"/>
</dbReference>
<dbReference type="AlphaFoldDB" id="A0A7Y0ECX8"/>
<dbReference type="Proteomes" id="UP000537131">
    <property type="component" value="Unassembled WGS sequence"/>
</dbReference>